<dbReference type="AlphaFoldDB" id="A0A8H5E219"/>
<accession>A0A8H5E219</accession>
<reference evidence="1 2" key="1">
    <citation type="journal article" date="2020" name="BMC Genomics">
        <title>Correction to: Identification and distribution of gene clusters required for synthesis of sphingolipid metabolism inhibitors in diverse species of the filamentous fungus Fusarium.</title>
        <authorList>
            <person name="Kim H.S."/>
            <person name="Lohmar J.M."/>
            <person name="Busman M."/>
            <person name="Brown D.W."/>
            <person name="Naumann T.A."/>
            <person name="Divon H.H."/>
            <person name="Lysoe E."/>
            <person name="Uhlig S."/>
            <person name="Proctor R.H."/>
        </authorList>
    </citation>
    <scope>NUCLEOTIDE SEQUENCE [LARGE SCALE GENOMIC DNA]</scope>
    <source>
        <strain evidence="1 2">NRRL 25214</strain>
    </source>
</reference>
<dbReference type="Gene3D" id="3.40.220.10">
    <property type="entry name" value="Leucine Aminopeptidase, subunit E, domain 1"/>
    <property type="match status" value="1"/>
</dbReference>
<evidence type="ECO:0000313" key="1">
    <source>
        <dbReference type="EMBL" id="KAF5243847.1"/>
    </source>
</evidence>
<protein>
    <recommendedName>
        <fullName evidence="3">Microbial-type PARG catalytic domain-containing protein</fullName>
    </recommendedName>
</protein>
<sequence>MRDDLCSGHEISSLPARELPVVSALTVAALRGPPVRLFTNEPRKDIMRRSSSEVFEKRIFANDRDRDITKAKMRLCLRMAAKRNHDMLVLGALGCGVYGNPPEDIAHCWLEMLREYEFSGNWWWEVWFAVFNTKNGGNFEIFHQVLDGKQV</sequence>
<dbReference type="Proteomes" id="UP000573603">
    <property type="component" value="Unassembled WGS sequence"/>
</dbReference>
<comment type="caution">
    <text evidence="1">The sequence shown here is derived from an EMBL/GenBank/DDBJ whole genome shotgun (WGS) entry which is preliminary data.</text>
</comment>
<evidence type="ECO:0000313" key="2">
    <source>
        <dbReference type="Proteomes" id="UP000573603"/>
    </source>
</evidence>
<evidence type="ECO:0008006" key="3">
    <source>
        <dbReference type="Google" id="ProtNLM"/>
    </source>
</evidence>
<organism evidence="1 2">
    <name type="scientific">Fusarium anthophilum</name>
    <dbReference type="NCBI Taxonomy" id="48485"/>
    <lineage>
        <taxon>Eukaryota</taxon>
        <taxon>Fungi</taxon>
        <taxon>Dikarya</taxon>
        <taxon>Ascomycota</taxon>
        <taxon>Pezizomycotina</taxon>
        <taxon>Sordariomycetes</taxon>
        <taxon>Hypocreomycetidae</taxon>
        <taxon>Hypocreales</taxon>
        <taxon>Nectriaceae</taxon>
        <taxon>Fusarium</taxon>
        <taxon>Fusarium fujikuroi species complex</taxon>
    </lineage>
</organism>
<name>A0A8H5E219_9HYPO</name>
<proteinExistence type="predicted"/>
<gene>
    <name evidence="1" type="ORF">FANTH_7976</name>
</gene>
<dbReference type="InterPro" id="IPR043472">
    <property type="entry name" value="Macro_dom-like"/>
</dbReference>
<dbReference type="PANTHER" id="PTHR35596:SF1">
    <property type="entry name" value="MICROBIAL-TYPE PARG CATALYTIC DOMAIN-CONTAINING PROTEIN"/>
    <property type="match status" value="1"/>
</dbReference>
<dbReference type="SUPFAM" id="SSF52949">
    <property type="entry name" value="Macro domain-like"/>
    <property type="match status" value="1"/>
</dbReference>
<dbReference type="EMBL" id="JABEVY010000184">
    <property type="protein sequence ID" value="KAF5243847.1"/>
    <property type="molecule type" value="Genomic_DNA"/>
</dbReference>
<keyword evidence="2" id="KW-1185">Reference proteome</keyword>
<dbReference type="PANTHER" id="PTHR35596">
    <property type="entry name" value="DUF2263 DOMAIN-CONTAINING PROTEIN"/>
    <property type="match status" value="1"/>
</dbReference>